<dbReference type="SUPFAM" id="SSF56487">
    <property type="entry name" value="SRCR-like"/>
    <property type="match status" value="2"/>
</dbReference>
<dbReference type="Pfam" id="PF00530">
    <property type="entry name" value="SRCR"/>
    <property type="match status" value="2"/>
</dbReference>
<organism evidence="5 6">
    <name type="scientific">Phrynocephalus forsythii</name>
    <dbReference type="NCBI Taxonomy" id="171643"/>
    <lineage>
        <taxon>Eukaryota</taxon>
        <taxon>Metazoa</taxon>
        <taxon>Chordata</taxon>
        <taxon>Craniata</taxon>
        <taxon>Vertebrata</taxon>
        <taxon>Euteleostomi</taxon>
        <taxon>Lepidosauria</taxon>
        <taxon>Squamata</taxon>
        <taxon>Bifurcata</taxon>
        <taxon>Unidentata</taxon>
        <taxon>Episquamata</taxon>
        <taxon>Toxicofera</taxon>
        <taxon>Iguania</taxon>
        <taxon>Acrodonta</taxon>
        <taxon>Agamidae</taxon>
        <taxon>Agaminae</taxon>
        <taxon>Phrynocephalus</taxon>
    </lineage>
</organism>
<feature type="domain" description="SRCR" evidence="4">
    <location>
        <begin position="101"/>
        <end position="198"/>
    </location>
</feature>
<dbReference type="Gene3D" id="3.10.250.10">
    <property type="entry name" value="SRCR-like domain"/>
    <property type="match status" value="2"/>
</dbReference>
<dbReference type="Proteomes" id="UP001142489">
    <property type="component" value="Unassembled WGS sequence"/>
</dbReference>
<dbReference type="OrthoDB" id="536948at2759"/>
<dbReference type="GO" id="GO:0004252">
    <property type="term" value="F:serine-type endopeptidase activity"/>
    <property type="evidence" value="ECO:0007669"/>
    <property type="project" value="TreeGrafter"/>
</dbReference>
<keyword evidence="1 2" id="KW-1015">Disulfide bond</keyword>
<dbReference type="PANTHER" id="PTHR48071:SF27">
    <property type="entry name" value="SCAVENGER RECEPTOR CYSTEINE-RICH TYPE 1 PROTEIN M130-LIKE"/>
    <property type="match status" value="1"/>
</dbReference>
<evidence type="ECO:0000256" key="2">
    <source>
        <dbReference type="PROSITE-ProRule" id="PRU00196"/>
    </source>
</evidence>
<keyword evidence="6" id="KW-1185">Reference proteome</keyword>
<proteinExistence type="predicted"/>
<evidence type="ECO:0000256" key="3">
    <source>
        <dbReference type="SAM" id="Phobius"/>
    </source>
</evidence>
<feature type="transmembrane region" description="Helical" evidence="3">
    <location>
        <begin position="241"/>
        <end position="266"/>
    </location>
</feature>
<feature type="disulfide bond" evidence="2">
    <location>
        <begin position="67"/>
        <end position="77"/>
    </location>
</feature>
<dbReference type="AlphaFoldDB" id="A0A9Q0Y4U9"/>
<dbReference type="FunFam" id="3.10.250.10:FF:000002">
    <property type="entry name" value="Scavenger receptor cysteine-rich type 1 protein M130"/>
    <property type="match status" value="1"/>
</dbReference>
<name>A0A9Q0Y4U9_9SAUR</name>
<sequence>MDGRGKCSGRVELEYNGTWGTVCDDSWDLADAEVVCRQLNCGWALQALNASYFQKGTGPIHLDEVKCSGNESYLWDCPSEKSHDCGHKEDAGVICSEHQAWRLSGGLDACAGQVEVFYRGVWNTVCGSSWYQDEANVLCRSLGCSDKALVPKTPFNHTLLGKMYYQCYGHEDSLADCVWRYNKPTLCDHFSAAGVICDNGSLDSRNLTATPVTETVTPVSHLPTLRLTSPEKQDVGPSYHMLQILCIVLGLLLFLALLAHIIIILLKRRRKNGAFGMLGVGGQNTK</sequence>
<keyword evidence="3" id="KW-1133">Transmembrane helix</keyword>
<dbReference type="GO" id="GO:0031638">
    <property type="term" value="P:zymogen activation"/>
    <property type="evidence" value="ECO:0007669"/>
    <property type="project" value="TreeGrafter"/>
</dbReference>
<dbReference type="InterPro" id="IPR036772">
    <property type="entry name" value="SRCR-like_dom_sf"/>
</dbReference>
<dbReference type="FunFam" id="3.10.250.10:FF:000017">
    <property type="entry name" value="CD6 molecule"/>
    <property type="match status" value="1"/>
</dbReference>
<accession>A0A9Q0Y4U9</accession>
<dbReference type="PRINTS" id="PR00258">
    <property type="entry name" value="SPERACTRCPTR"/>
</dbReference>
<keyword evidence="3" id="KW-0472">Membrane</keyword>
<comment type="caution">
    <text evidence="2">Lacks conserved residue(s) required for the propagation of feature annotation.</text>
</comment>
<gene>
    <name evidence="5" type="ORF">JRQ81_000180</name>
</gene>
<comment type="caution">
    <text evidence="5">The sequence shown here is derived from an EMBL/GenBank/DDBJ whole genome shotgun (WGS) entry which is preliminary data.</text>
</comment>
<dbReference type="EMBL" id="JAPFRF010000001">
    <property type="protein sequence ID" value="KAJ7344230.1"/>
    <property type="molecule type" value="Genomic_DNA"/>
</dbReference>
<keyword evidence="3" id="KW-0812">Transmembrane</keyword>
<dbReference type="InterPro" id="IPR001190">
    <property type="entry name" value="SRCR"/>
</dbReference>
<dbReference type="PANTHER" id="PTHR48071">
    <property type="entry name" value="SRCR DOMAIN-CONTAINING PROTEIN"/>
    <property type="match status" value="1"/>
</dbReference>
<evidence type="ECO:0000313" key="6">
    <source>
        <dbReference type="Proteomes" id="UP001142489"/>
    </source>
</evidence>
<evidence type="ECO:0000259" key="4">
    <source>
        <dbReference type="PROSITE" id="PS50287"/>
    </source>
</evidence>
<dbReference type="GO" id="GO:0005886">
    <property type="term" value="C:plasma membrane"/>
    <property type="evidence" value="ECO:0007669"/>
    <property type="project" value="TreeGrafter"/>
</dbReference>
<evidence type="ECO:0000313" key="5">
    <source>
        <dbReference type="EMBL" id="KAJ7344230.1"/>
    </source>
</evidence>
<feature type="domain" description="SRCR" evidence="4">
    <location>
        <begin position="1"/>
        <end position="96"/>
    </location>
</feature>
<reference evidence="5" key="1">
    <citation type="journal article" date="2023" name="DNA Res.">
        <title>Chromosome-level genome assembly of Phrynocephalus forsythii using third-generation DNA sequencing and Hi-C analysis.</title>
        <authorList>
            <person name="Qi Y."/>
            <person name="Zhao W."/>
            <person name="Zhao Y."/>
            <person name="Niu C."/>
            <person name="Cao S."/>
            <person name="Zhang Y."/>
        </authorList>
    </citation>
    <scope>NUCLEOTIDE SEQUENCE</scope>
    <source>
        <tissue evidence="5">Muscle</tissue>
    </source>
</reference>
<evidence type="ECO:0000256" key="1">
    <source>
        <dbReference type="ARBA" id="ARBA00023157"/>
    </source>
</evidence>
<protein>
    <recommendedName>
        <fullName evidence="4">SRCR domain-containing protein</fullName>
    </recommendedName>
</protein>
<feature type="disulfide bond" evidence="2">
    <location>
        <begin position="167"/>
        <end position="177"/>
    </location>
</feature>
<dbReference type="PROSITE" id="PS50287">
    <property type="entry name" value="SRCR_2"/>
    <property type="match status" value="2"/>
</dbReference>
<dbReference type="SMART" id="SM00202">
    <property type="entry name" value="SR"/>
    <property type="match status" value="2"/>
</dbReference>